<dbReference type="GO" id="GO:0016491">
    <property type="term" value="F:oxidoreductase activity"/>
    <property type="evidence" value="ECO:0007669"/>
    <property type="project" value="UniProtKB-KW"/>
</dbReference>
<evidence type="ECO:0000313" key="4">
    <source>
        <dbReference type="EMBL" id="CEF54823.1"/>
    </source>
</evidence>
<dbReference type="PANTHER" id="PTHR23026">
    <property type="entry name" value="NADPH NITROREDUCTASE"/>
    <property type="match status" value="1"/>
</dbReference>
<organism evidence="4 5">
    <name type="scientific">Acetobacter ghanensis</name>
    <dbReference type="NCBI Taxonomy" id="431306"/>
    <lineage>
        <taxon>Bacteria</taxon>
        <taxon>Pseudomonadati</taxon>
        <taxon>Pseudomonadota</taxon>
        <taxon>Alphaproteobacteria</taxon>
        <taxon>Acetobacterales</taxon>
        <taxon>Acetobacteraceae</taxon>
        <taxon>Acetobacter</taxon>
    </lineage>
</organism>
<feature type="transmembrane region" description="Helical" evidence="2">
    <location>
        <begin position="143"/>
        <end position="168"/>
    </location>
</feature>
<dbReference type="PATRIC" id="fig|431306.5.peg.1004"/>
<dbReference type="AlphaFoldDB" id="A0A0U5F6B5"/>
<evidence type="ECO:0000259" key="3">
    <source>
        <dbReference type="Pfam" id="PF00881"/>
    </source>
</evidence>
<keyword evidence="4" id="KW-0560">Oxidoreductase</keyword>
<keyword evidence="2" id="KW-0812">Transmembrane</keyword>
<protein>
    <submittedName>
        <fullName evidence="4">Cob(II)yrinic acid a,c-diamide reductase</fullName>
        <ecNumber evidence="4">1.16.8.1</ecNumber>
    </submittedName>
</protein>
<name>A0A0U5F6B5_9PROT</name>
<proteinExistence type="predicted"/>
<sequence length="222" mass="25201">MRCTWRHDSRMNAPSFSPTFRAELEQLFTWRRDVRHFRTDPLPDHILQHLLETACLAPSVGLSEPWRFVKVDSPTRRHAIRENFAHSNARELAGRGGDDAQRYASLKLAGLDDAPHHIAVFCETNPAQGRGLGRGTMPQTTTWSAVMAIHTFWLAATALGIGVGWVSILDPKEANRVLGVNPDWQFLAYLCVGYPQEPASSPELERRGWEQRNPARRQWIAR</sequence>
<keyword evidence="2" id="KW-1133">Transmembrane helix</keyword>
<dbReference type="InterPro" id="IPR000415">
    <property type="entry name" value="Nitroreductase-like"/>
</dbReference>
<accession>A0A0U5F6B5</accession>
<gene>
    <name evidence="4" type="ORF">AGA_998</name>
</gene>
<keyword evidence="2" id="KW-0472">Membrane</keyword>
<dbReference type="Proteomes" id="UP000068250">
    <property type="component" value="Chromosome I"/>
</dbReference>
<dbReference type="Gene3D" id="3.40.109.10">
    <property type="entry name" value="NADH Oxidase"/>
    <property type="match status" value="1"/>
</dbReference>
<dbReference type="EC" id="1.16.8.1" evidence="4"/>
<dbReference type="NCBIfam" id="TIGR02476">
    <property type="entry name" value="BluB"/>
    <property type="match status" value="1"/>
</dbReference>
<reference evidence="5" key="1">
    <citation type="submission" date="2014-09" db="EMBL/GenBank/DDBJ databases">
        <authorList>
            <person name="Illeghems K.G."/>
        </authorList>
    </citation>
    <scope>NUCLEOTIDE SEQUENCE [LARGE SCALE GENOMIC DNA]</scope>
    <source>
        <strain evidence="5">LMG 23848T</strain>
    </source>
</reference>
<dbReference type="InterPro" id="IPR012825">
    <property type="entry name" value="BluB"/>
</dbReference>
<dbReference type="STRING" id="431306.AGA_998"/>
<evidence type="ECO:0000256" key="1">
    <source>
        <dbReference type="SAM" id="MobiDB-lite"/>
    </source>
</evidence>
<feature type="region of interest" description="Disordered" evidence="1">
    <location>
        <begin position="199"/>
        <end position="222"/>
    </location>
</feature>
<evidence type="ECO:0000313" key="5">
    <source>
        <dbReference type="Proteomes" id="UP000068250"/>
    </source>
</evidence>
<dbReference type="PANTHER" id="PTHR23026:SF123">
    <property type="entry name" value="NAD(P)H NITROREDUCTASE RV3131-RELATED"/>
    <property type="match status" value="1"/>
</dbReference>
<dbReference type="InterPro" id="IPR050627">
    <property type="entry name" value="Nitroreductase/BluB"/>
</dbReference>
<dbReference type="EMBL" id="LN609302">
    <property type="protein sequence ID" value="CEF54823.1"/>
    <property type="molecule type" value="Genomic_DNA"/>
</dbReference>
<feature type="domain" description="Nitroreductase" evidence="3">
    <location>
        <begin position="29"/>
        <end position="194"/>
    </location>
</feature>
<dbReference type="Pfam" id="PF00881">
    <property type="entry name" value="Nitroreductase"/>
    <property type="match status" value="1"/>
</dbReference>
<evidence type="ECO:0000256" key="2">
    <source>
        <dbReference type="SAM" id="Phobius"/>
    </source>
</evidence>
<dbReference type="SUPFAM" id="SSF55469">
    <property type="entry name" value="FMN-dependent nitroreductase-like"/>
    <property type="match status" value="1"/>
</dbReference>
<dbReference type="InterPro" id="IPR029479">
    <property type="entry name" value="Nitroreductase"/>
</dbReference>